<sequence>MAKDLPGNVMVDILSRLPHTTIPHCKFVCKNWRNLINEPYFANIHLSRSPAGLMIFQQSSILKWVEIKEELDHRQLHHDPVNALDLKFVPFFKNSYISLVGSVNGLLCLWDRDFNIECDNTYICNPITRECITLPRQQYYGKGPARIAYGFGVGLKTKKYKVVRISQRNTPPDPPLPSRPRLIEAEVYTLGTGQWRSLGHVPYWLNDWDEPFLNGCVHWMLYDENFPEKLCSFDIDNETFQLFPSPPFDAFDDTRIPWESLALLKGCLCQSHTFVTGFTIWVMKEYGIKKSWHKEVVIKQSISRDLDWRPLYLIGGLEDGTILMVYYLDEVLAYSPKTKTCEKIDFFNQFDPPFTRMVYQLSSLKMNFESERVHML</sequence>
<proteinExistence type="predicted"/>
<dbReference type="OrthoDB" id="894159at2759"/>
<protein>
    <submittedName>
        <fullName evidence="2">F-box associated domain, type 1</fullName>
    </submittedName>
</protein>
<dbReference type="InterPro" id="IPR017451">
    <property type="entry name" value="F-box-assoc_interact_dom"/>
</dbReference>
<keyword evidence="3" id="KW-1185">Reference proteome</keyword>
<evidence type="ECO:0000313" key="2">
    <source>
        <dbReference type="EMBL" id="PWA84094.1"/>
    </source>
</evidence>
<dbReference type="STRING" id="35608.A0A2U1PEB6"/>
<name>A0A2U1PEB6_ARTAN</name>
<dbReference type="PANTHER" id="PTHR31672:SF13">
    <property type="entry name" value="F-BOX PROTEIN CPR30-LIKE"/>
    <property type="match status" value="1"/>
</dbReference>
<accession>A0A2U1PEB6</accession>
<dbReference type="Pfam" id="PF00646">
    <property type="entry name" value="F-box"/>
    <property type="match status" value="1"/>
</dbReference>
<reference evidence="2 3" key="1">
    <citation type="journal article" date="2018" name="Mol. Plant">
        <title>The genome of Artemisia annua provides insight into the evolution of Asteraceae family and artemisinin biosynthesis.</title>
        <authorList>
            <person name="Shen Q."/>
            <person name="Zhang L."/>
            <person name="Liao Z."/>
            <person name="Wang S."/>
            <person name="Yan T."/>
            <person name="Shi P."/>
            <person name="Liu M."/>
            <person name="Fu X."/>
            <person name="Pan Q."/>
            <person name="Wang Y."/>
            <person name="Lv Z."/>
            <person name="Lu X."/>
            <person name="Zhang F."/>
            <person name="Jiang W."/>
            <person name="Ma Y."/>
            <person name="Chen M."/>
            <person name="Hao X."/>
            <person name="Li L."/>
            <person name="Tang Y."/>
            <person name="Lv G."/>
            <person name="Zhou Y."/>
            <person name="Sun X."/>
            <person name="Brodelius P.E."/>
            <person name="Rose J.K.C."/>
            <person name="Tang K."/>
        </authorList>
    </citation>
    <scope>NUCLEOTIDE SEQUENCE [LARGE SCALE GENOMIC DNA]</scope>
    <source>
        <strain evidence="3">cv. Huhao1</strain>
        <tissue evidence="2">Leaf</tissue>
    </source>
</reference>
<dbReference type="PANTHER" id="PTHR31672">
    <property type="entry name" value="BNACNNG10540D PROTEIN"/>
    <property type="match status" value="1"/>
</dbReference>
<dbReference type="Pfam" id="PF08268">
    <property type="entry name" value="FBA_3"/>
    <property type="match status" value="1"/>
</dbReference>
<dbReference type="Proteomes" id="UP000245207">
    <property type="component" value="Unassembled WGS sequence"/>
</dbReference>
<gene>
    <name evidence="2" type="ORF">CTI12_AA163180</name>
</gene>
<dbReference type="InterPro" id="IPR001810">
    <property type="entry name" value="F-box_dom"/>
</dbReference>
<dbReference type="InterPro" id="IPR050796">
    <property type="entry name" value="SCF_F-box_component"/>
</dbReference>
<organism evidence="2 3">
    <name type="scientific">Artemisia annua</name>
    <name type="common">Sweet wormwood</name>
    <dbReference type="NCBI Taxonomy" id="35608"/>
    <lineage>
        <taxon>Eukaryota</taxon>
        <taxon>Viridiplantae</taxon>
        <taxon>Streptophyta</taxon>
        <taxon>Embryophyta</taxon>
        <taxon>Tracheophyta</taxon>
        <taxon>Spermatophyta</taxon>
        <taxon>Magnoliopsida</taxon>
        <taxon>eudicotyledons</taxon>
        <taxon>Gunneridae</taxon>
        <taxon>Pentapetalae</taxon>
        <taxon>asterids</taxon>
        <taxon>campanulids</taxon>
        <taxon>Asterales</taxon>
        <taxon>Asteraceae</taxon>
        <taxon>Asteroideae</taxon>
        <taxon>Anthemideae</taxon>
        <taxon>Artemisiinae</taxon>
        <taxon>Artemisia</taxon>
    </lineage>
</organism>
<dbReference type="Gene3D" id="1.20.1280.50">
    <property type="match status" value="1"/>
</dbReference>
<dbReference type="EMBL" id="PKPP01001269">
    <property type="protein sequence ID" value="PWA84094.1"/>
    <property type="molecule type" value="Genomic_DNA"/>
</dbReference>
<evidence type="ECO:0000259" key="1">
    <source>
        <dbReference type="PROSITE" id="PS50181"/>
    </source>
</evidence>
<dbReference type="SMART" id="SM00256">
    <property type="entry name" value="FBOX"/>
    <property type="match status" value="1"/>
</dbReference>
<dbReference type="InterPro" id="IPR036047">
    <property type="entry name" value="F-box-like_dom_sf"/>
</dbReference>
<evidence type="ECO:0000313" key="3">
    <source>
        <dbReference type="Proteomes" id="UP000245207"/>
    </source>
</evidence>
<dbReference type="PROSITE" id="PS50181">
    <property type="entry name" value="FBOX"/>
    <property type="match status" value="1"/>
</dbReference>
<dbReference type="NCBIfam" id="TIGR01640">
    <property type="entry name" value="F_box_assoc_1"/>
    <property type="match status" value="1"/>
</dbReference>
<dbReference type="AlphaFoldDB" id="A0A2U1PEB6"/>
<comment type="caution">
    <text evidence="2">The sequence shown here is derived from an EMBL/GenBank/DDBJ whole genome shotgun (WGS) entry which is preliminary data.</text>
</comment>
<feature type="domain" description="F-box" evidence="1">
    <location>
        <begin position="1"/>
        <end position="44"/>
    </location>
</feature>
<dbReference type="SUPFAM" id="SSF81383">
    <property type="entry name" value="F-box domain"/>
    <property type="match status" value="1"/>
</dbReference>
<dbReference type="InterPro" id="IPR013187">
    <property type="entry name" value="F-box-assoc_dom_typ3"/>
</dbReference>